<evidence type="ECO:0000256" key="1">
    <source>
        <dbReference type="ARBA" id="ARBA00004613"/>
    </source>
</evidence>
<evidence type="ECO:0000259" key="17">
    <source>
        <dbReference type="PROSITE" id="PS50189"/>
    </source>
</evidence>
<keyword evidence="10 15" id="KW-1015">Disulfide bond</keyword>
<feature type="region of interest" description="Disordered" evidence="16">
    <location>
        <begin position="125"/>
        <end position="279"/>
    </location>
</feature>
<feature type="disulfide bond" evidence="15">
    <location>
        <begin position="306"/>
        <end position="377"/>
    </location>
</feature>
<evidence type="ECO:0000256" key="5">
    <source>
        <dbReference type="ARBA" id="ARBA00022525"/>
    </source>
</evidence>
<feature type="site" description="Involved in metalloproteinase-binding" evidence="14">
    <location>
        <position position="346"/>
    </location>
</feature>
<comment type="subunit">
    <text evidence="3">Interacts (via the C-terminal) with MMP2 (via the C-terminal PEX domain); the interaction inhibits the MMP2 activity.</text>
</comment>
<feature type="compositionally biased region" description="Low complexity" evidence="16">
    <location>
        <begin position="188"/>
        <end position="197"/>
    </location>
</feature>
<evidence type="ECO:0000313" key="18">
    <source>
        <dbReference type="Ensembl" id="ENSTGEP00000008039.1"/>
    </source>
</evidence>
<evidence type="ECO:0000256" key="9">
    <source>
        <dbReference type="ARBA" id="ARBA00022833"/>
    </source>
</evidence>
<organism evidence="18 19">
    <name type="scientific">Theropithecus gelada</name>
    <name type="common">Gelada baboon</name>
    <dbReference type="NCBI Taxonomy" id="9565"/>
    <lineage>
        <taxon>Eukaryota</taxon>
        <taxon>Metazoa</taxon>
        <taxon>Chordata</taxon>
        <taxon>Craniata</taxon>
        <taxon>Vertebrata</taxon>
        <taxon>Euteleostomi</taxon>
        <taxon>Mammalia</taxon>
        <taxon>Eutheria</taxon>
        <taxon>Euarchontoglires</taxon>
        <taxon>Primates</taxon>
        <taxon>Haplorrhini</taxon>
        <taxon>Catarrhini</taxon>
        <taxon>Cercopithecidae</taxon>
        <taxon>Cercopithecinae</taxon>
        <taxon>Theropithecus</taxon>
    </lineage>
</organism>
<dbReference type="PROSITE" id="PS00288">
    <property type="entry name" value="TIMP"/>
    <property type="match status" value="1"/>
</dbReference>
<dbReference type="GO" id="GO:0002020">
    <property type="term" value="F:protease binding"/>
    <property type="evidence" value="ECO:0007669"/>
    <property type="project" value="TreeGrafter"/>
</dbReference>
<feature type="compositionally biased region" description="Low complexity" evidence="16">
    <location>
        <begin position="240"/>
        <end position="254"/>
    </location>
</feature>
<dbReference type="InterPro" id="IPR001134">
    <property type="entry name" value="Netrin_domain"/>
</dbReference>
<feature type="compositionally biased region" description="Pro residues" evidence="16">
    <location>
        <begin position="198"/>
        <end position="218"/>
    </location>
</feature>
<sequence>GLHLKKGSCLFLNWPPAHRNGEAAIGNGPCSKGHPLARLEAELEGTPGWRGTEQRSTPESSWRGKGGGWVARCPGGTGRESHALSQGPRAQKATQRGQGSGGWGRPGTPARVWAAGARWCGKPPTCQAGHNKSAGWGEARAEGEEGAAGSARSLHWPPATGRRSRKSSERNKTAARPEPAANTSVEGSAAAGSRSAARPPPPTPPPRPANCAPRPSPRAPETKRRESLRGREGQVRRASRAGGARLGPGSAPARAPSPPPRAAPGPPAAAPARPAPQPAMGAAARTLRLALGLLLLATLLRPADACSCSPVHPQQAFCNADVVIRAKAVSEKEVDSGNDIYGNPIKRIQYEIKQIKMFKGPEKDIEFIYTAPSSAVCGVSLDVGGKKEYLIAGKAEGDGKMHITLCDFIVPWDTLSTTQKKSLNHRYQMGCECKITRCPMIPCYISSPDECLWMDWVTEKNINGHQAKFFACIKRSDGSCAWYRGAAPPKQEFLDIEDP</sequence>
<accession>A0A8D2EQB3</accession>
<dbReference type="GO" id="GO:0051045">
    <property type="term" value="P:negative regulation of membrane protein ectodomain proteolysis"/>
    <property type="evidence" value="ECO:0007669"/>
    <property type="project" value="TreeGrafter"/>
</dbReference>
<dbReference type="Ensembl" id="ENSTGET00000009671.1">
    <property type="protein sequence ID" value="ENSTGEP00000008039.1"/>
    <property type="gene ID" value="ENSTGEG00000006573.1"/>
</dbReference>
<comment type="similarity">
    <text evidence="2">Belongs to the protease inhibitor I35 (TIMP) family.</text>
</comment>
<feature type="binding site" evidence="13">
    <location>
        <position position="306"/>
    </location>
    <ligand>
        <name>Zn(2+)</name>
        <dbReference type="ChEBI" id="CHEBI:29105"/>
        <note>ligand shared with metalloproteinase partner</note>
    </ligand>
</feature>
<evidence type="ECO:0000256" key="10">
    <source>
        <dbReference type="ARBA" id="ARBA00023157"/>
    </source>
</evidence>
<feature type="compositionally biased region" description="Basic and acidic residues" evidence="16">
    <location>
        <begin position="220"/>
        <end position="235"/>
    </location>
</feature>
<keyword evidence="8 13" id="KW-0479">Metal-binding</keyword>
<dbReference type="GO" id="GO:0005615">
    <property type="term" value="C:extracellular space"/>
    <property type="evidence" value="ECO:0007669"/>
    <property type="project" value="TreeGrafter"/>
</dbReference>
<dbReference type="InterPro" id="IPR027465">
    <property type="entry name" value="TIMP_C"/>
</dbReference>
<reference evidence="18" key="1">
    <citation type="submission" date="2018-05" db="EMBL/GenBank/DDBJ databases">
        <title>Whole genome of Theropithecus gelada.</title>
        <authorList>
            <person name="Chiou K.L."/>
            <person name="Snyder-Mackler N."/>
        </authorList>
    </citation>
    <scope>NUCLEOTIDE SEQUENCE [LARGE SCALE GENOMIC DNA]</scope>
</reference>
<feature type="site" description="Involved in metalloproteinase-binding" evidence="14">
    <location>
        <position position="319"/>
    </location>
</feature>
<dbReference type="GO" id="GO:0034097">
    <property type="term" value="P:response to cytokine"/>
    <property type="evidence" value="ECO:0007669"/>
    <property type="project" value="TreeGrafter"/>
</dbReference>
<evidence type="ECO:0000256" key="3">
    <source>
        <dbReference type="ARBA" id="ARBA00011847"/>
    </source>
</evidence>
<reference evidence="18" key="3">
    <citation type="submission" date="2025-09" db="UniProtKB">
        <authorList>
            <consortium name="Ensembl"/>
        </authorList>
    </citation>
    <scope>IDENTIFICATION</scope>
</reference>
<dbReference type="GO" id="GO:0031012">
    <property type="term" value="C:extracellular matrix"/>
    <property type="evidence" value="ECO:0007669"/>
    <property type="project" value="TreeGrafter"/>
</dbReference>
<evidence type="ECO:0000256" key="11">
    <source>
        <dbReference type="ARBA" id="ARBA00023215"/>
    </source>
</evidence>
<dbReference type="FunFam" id="2.40.50.120:FF:000007">
    <property type="entry name" value="Metalloproteinase inhibitor 2"/>
    <property type="match status" value="1"/>
</dbReference>
<evidence type="ECO:0000313" key="19">
    <source>
        <dbReference type="Proteomes" id="UP000694411"/>
    </source>
</evidence>
<keyword evidence="7" id="KW-0646">Protease inhibitor</keyword>
<dbReference type="GO" id="GO:0008191">
    <property type="term" value="F:metalloendopeptidase inhibitor activity"/>
    <property type="evidence" value="ECO:0007669"/>
    <property type="project" value="InterPro"/>
</dbReference>
<evidence type="ECO:0000256" key="13">
    <source>
        <dbReference type="PIRSR" id="PIRSR601820-1"/>
    </source>
</evidence>
<feature type="disulfide bond" evidence="15">
    <location>
        <begin position="438"/>
        <end position="443"/>
    </location>
</feature>
<feature type="domain" description="NTR" evidence="17">
    <location>
        <begin position="306"/>
        <end position="431"/>
    </location>
</feature>
<feature type="disulfide bond" evidence="15">
    <location>
        <begin position="318"/>
        <end position="431"/>
    </location>
</feature>
<evidence type="ECO:0000256" key="4">
    <source>
        <dbReference type="ARBA" id="ARBA00013520"/>
    </source>
</evidence>
<dbReference type="Gene3D" id="3.90.370.10">
    <property type="entry name" value="Tissue inhibitor of metalloproteinase-1. Chain B, domain 1"/>
    <property type="match status" value="1"/>
</dbReference>
<dbReference type="Pfam" id="PF00965">
    <property type="entry name" value="TIMP"/>
    <property type="match status" value="1"/>
</dbReference>
<evidence type="ECO:0000256" key="6">
    <source>
        <dbReference type="ARBA" id="ARBA00022608"/>
    </source>
</evidence>
<reference evidence="18" key="2">
    <citation type="submission" date="2025-08" db="UniProtKB">
        <authorList>
            <consortium name="Ensembl"/>
        </authorList>
    </citation>
    <scope>IDENTIFICATION</scope>
</reference>
<dbReference type="PANTHER" id="PTHR11844">
    <property type="entry name" value="METALLOPROTEASE INHIBITOR"/>
    <property type="match status" value="1"/>
</dbReference>
<evidence type="ECO:0000256" key="2">
    <source>
        <dbReference type="ARBA" id="ARBA00011027"/>
    </source>
</evidence>
<dbReference type="GO" id="GO:0034774">
    <property type="term" value="C:secretory granule lumen"/>
    <property type="evidence" value="ECO:0007669"/>
    <property type="project" value="UniProtKB-ARBA"/>
</dbReference>
<evidence type="ECO:0000256" key="14">
    <source>
        <dbReference type="PIRSR" id="PIRSR601820-2"/>
    </source>
</evidence>
<keyword evidence="19" id="KW-1185">Reference proteome</keyword>
<keyword evidence="11" id="KW-0481">Metalloenzyme inhibitor</keyword>
<keyword evidence="6" id="KW-0483">Metalloprotease inhibitor</keyword>
<keyword evidence="9 13" id="KW-0862">Zinc</keyword>
<evidence type="ECO:0000256" key="8">
    <source>
        <dbReference type="ARBA" id="ARBA00022723"/>
    </source>
</evidence>
<name>A0A8D2EQB3_THEGE</name>
<comment type="subcellular location">
    <subcellularLocation>
        <location evidence="1">Secreted</location>
    </subcellularLocation>
</comment>
<dbReference type="GO" id="GO:0009725">
    <property type="term" value="P:response to hormone"/>
    <property type="evidence" value="ECO:0007669"/>
    <property type="project" value="TreeGrafter"/>
</dbReference>
<dbReference type="InterPro" id="IPR001820">
    <property type="entry name" value="TIMP"/>
</dbReference>
<dbReference type="SMART" id="SM00206">
    <property type="entry name" value="NTR"/>
    <property type="match status" value="1"/>
</dbReference>
<feature type="region of interest" description="Disordered" evidence="16">
    <location>
        <begin position="45"/>
        <end position="110"/>
    </location>
</feature>
<dbReference type="PROSITE" id="PS50189">
    <property type="entry name" value="NTR"/>
    <property type="match status" value="1"/>
</dbReference>
<dbReference type="GO" id="GO:0046872">
    <property type="term" value="F:metal ion binding"/>
    <property type="evidence" value="ECO:0007669"/>
    <property type="project" value="UniProtKB-KW"/>
</dbReference>
<evidence type="ECO:0000256" key="15">
    <source>
        <dbReference type="PIRSR" id="PIRSR601820-3"/>
    </source>
</evidence>
<evidence type="ECO:0000256" key="16">
    <source>
        <dbReference type="SAM" id="MobiDB-lite"/>
    </source>
</evidence>
<dbReference type="SUPFAM" id="SSF50242">
    <property type="entry name" value="TIMP-like"/>
    <property type="match status" value="1"/>
</dbReference>
<feature type="disulfide bond" evidence="15">
    <location>
        <begin position="433"/>
        <end position="480"/>
    </location>
</feature>
<evidence type="ECO:0000256" key="7">
    <source>
        <dbReference type="ARBA" id="ARBA00022690"/>
    </source>
</evidence>
<keyword evidence="5" id="KW-0964">Secreted</keyword>
<dbReference type="PANTHER" id="PTHR11844:SF24">
    <property type="entry name" value="METALLOPROTEINASE INHIBITOR 2"/>
    <property type="match status" value="1"/>
</dbReference>
<dbReference type="Gene3D" id="2.40.50.120">
    <property type="match status" value="1"/>
</dbReference>
<proteinExistence type="inferred from homology"/>
<evidence type="ECO:0000256" key="12">
    <source>
        <dbReference type="ARBA" id="ARBA00030102"/>
    </source>
</evidence>
<feature type="disulfide bond" evidence="15">
    <location>
        <begin position="451"/>
        <end position="472"/>
    </location>
</feature>
<dbReference type="InterPro" id="IPR008993">
    <property type="entry name" value="TIMP-like_OB-fold"/>
</dbReference>
<feature type="compositionally biased region" description="Pro residues" evidence="16">
    <location>
        <begin position="255"/>
        <end position="277"/>
    </location>
</feature>
<dbReference type="InterPro" id="IPR030490">
    <property type="entry name" value="TIMP_CS"/>
</dbReference>
<dbReference type="Proteomes" id="UP000694411">
    <property type="component" value="Chromosome 16"/>
</dbReference>
<dbReference type="CDD" id="cd03585">
    <property type="entry name" value="NTR_TIMP"/>
    <property type="match status" value="1"/>
</dbReference>
<protein>
    <recommendedName>
        <fullName evidence="4">Metalloproteinase inhibitor 2</fullName>
    </recommendedName>
    <alternativeName>
        <fullName evidence="12">Tissue inhibitor of metalloproteinases 2</fullName>
    </alternativeName>
</protein>
<dbReference type="FunFam" id="3.90.370.10:FF:000001">
    <property type="entry name" value="Metalloproteinase inhibitor 3"/>
    <property type="match status" value="1"/>
</dbReference>
<dbReference type="AlphaFoldDB" id="A0A8D2EQB3"/>
<feature type="disulfide bond" evidence="15">
    <location>
        <begin position="308"/>
        <end position="406"/>
    </location>
</feature>